<sequence length="377" mass="39040">MSLFTPTALPPRILALLCCTALAGCSLPRGAAIQSEIVGSAQSESRNIEVVPVTQTNLPRIAAWPVPARAGDLPGGWSGGGQGSSSQVIATGDTVALTIWENDENALLTAPTQKAVPISALTVSPAGNIHVPYVGQVRVRGMTPEQARDEIQKQVDAVLTAAQVQLSVQAGRQNTIDLVGGVAKAGSYPLPDRNFTVLSLISAGGGVSPALKNPQIKLVRGGKVRSTSVAALFDNPARDAVLRGGDKVIVEEDARHFLALGAASKQEIIPFPKDALSALDAVSLIGGVQSGRANPGGVLVLREYPATMVRADGSGPDRNRVVFTIDLTSADGLFSARNFRIQSEDLVLVTESPVNSLRTVIGLIGQGVGVSNALSSE</sequence>
<dbReference type="Proteomes" id="UP001247754">
    <property type="component" value="Unassembled WGS sequence"/>
</dbReference>
<keyword evidence="5" id="KW-1185">Reference proteome</keyword>
<dbReference type="EMBL" id="JAVKPH010000026">
    <property type="protein sequence ID" value="MDR5654444.1"/>
    <property type="molecule type" value="Genomic_DNA"/>
</dbReference>
<protein>
    <submittedName>
        <fullName evidence="4">Polysaccharide biosynthesis/export family protein</fullName>
    </submittedName>
</protein>
<evidence type="ECO:0000313" key="5">
    <source>
        <dbReference type="Proteomes" id="UP001247754"/>
    </source>
</evidence>
<dbReference type="Gene3D" id="3.10.560.10">
    <property type="entry name" value="Outer membrane lipoprotein wza domain like"/>
    <property type="match status" value="2"/>
</dbReference>
<evidence type="ECO:0000313" key="4">
    <source>
        <dbReference type="EMBL" id="MDR5654444.1"/>
    </source>
</evidence>
<accession>A0ABU1FD93</accession>
<evidence type="ECO:0000259" key="3">
    <source>
        <dbReference type="Pfam" id="PF02563"/>
    </source>
</evidence>
<keyword evidence="1 2" id="KW-0732">Signal</keyword>
<feature type="chain" id="PRO_5045763297" evidence="2">
    <location>
        <begin position="32"/>
        <end position="377"/>
    </location>
</feature>
<dbReference type="PANTHER" id="PTHR33619">
    <property type="entry name" value="POLYSACCHARIDE EXPORT PROTEIN GFCE-RELATED"/>
    <property type="match status" value="1"/>
</dbReference>
<dbReference type="InterPro" id="IPR003715">
    <property type="entry name" value="Poly_export_N"/>
</dbReference>
<dbReference type="Pfam" id="PF02563">
    <property type="entry name" value="Poly_export"/>
    <property type="match status" value="1"/>
</dbReference>
<comment type="caution">
    <text evidence="4">The sequence shown here is derived from an EMBL/GenBank/DDBJ whole genome shotgun (WGS) entry which is preliminary data.</text>
</comment>
<dbReference type="InterPro" id="IPR049712">
    <property type="entry name" value="Poly_export"/>
</dbReference>
<dbReference type="RefSeq" id="WP_310458601.1">
    <property type="nucleotide sequence ID" value="NZ_JAVKPH010000026.1"/>
</dbReference>
<organism evidence="4 5">
    <name type="scientific">Ruixingdingia sedimenti</name>
    <dbReference type="NCBI Taxonomy" id="3073604"/>
    <lineage>
        <taxon>Bacteria</taxon>
        <taxon>Pseudomonadati</taxon>
        <taxon>Pseudomonadota</taxon>
        <taxon>Alphaproteobacteria</taxon>
        <taxon>Rhodobacterales</taxon>
        <taxon>Paracoccaceae</taxon>
        <taxon>Ruixingdingia</taxon>
    </lineage>
</organism>
<feature type="signal peptide" evidence="2">
    <location>
        <begin position="1"/>
        <end position="31"/>
    </location>
</feature>
<feature type="domain" description="Polysaccharide export protein N-terminal" evidence="3">
    <location>
        <begin position="85"/>
        <end position="168"/>
    </location>
</feature>
<dbReference type="PANTHER" id="PTHR33619:SF3">
    <property type="entry name" value="POLYSACCHARIDE EXPORT PROTEIN GFCE-RELATED"/>
    <property type="match status" value="1"/>
</dbReference>
<proteinExistence type="predicted"/>
<dbReference type="Gene3D" id="3.30.1950.10">
    <property type="entry name" value="wza like domain"/>
    <property type="match status" value="1"/>
</dbReference>
<evidence type="ECO:0000256" key="2">
    <source>
        <dbReference type="SAM" id="SignalP"/>
    </source>
</evidence>
<evidence type="ECO:0000256" key="1">
    <source>
        <dbReference type="ARBA" id="ARBA00022729"/>
    </source>
</evidence>
<reference evidence="4 5" key="1">
    <citation type="submission" date="2023-09" db="EMBL/GenBank/DDBJ databases">
        <title>Xinfangfangia sedmenti sp. nov., isolated the sedment.</title>
        <authorList>
            <person name="Xu L."/>
        </authorList>
    </citation>
    <scope>NUCLEOTIDE SEQUENCE [LARGE SCALE GENOMIC DNA]</scope>
    <source>
        <strain evidence="4 5">LG-4</strain>
    </source>
</reference>
<gene>
    <name evidence="4" type="ORF">RGD00_17670</name>
</gene>
<name>A0ABU1FD93_9RHOB</name>